<dbReference type="EMBL" id="LAZP02000252">
    <property type="protein sequence ID" value="PFH58821.1"/>
    <property type="molecule type" value="Genomic_DNA"/>
</dbReference>
<keyword evidence="3" id="KW-0472">Membrane</keyword>
<dbReference type="PANTHER" id="PTHR24096">
    <property type="entry name" value="LONG-CHAIN-FATTY-ACID--COA LIGASE"/>
    <property type="match status" value="1"/>
</dbReference>
<gene>
    <name evidence="6" type="ORF">XA68_13168</name>
</gene>
<evidence type="ECO:0000256" key="1">
    <source>
        <dbReference type="ARBA" id="ARBA00004924"/>
    </source>
</evidence>
<evidence type="ECO:0000313" key="7">
    <source>
        <dbReference type="Proteomes" id="UP000037136"/>
    </source>
</evidence>
<evidence type="ECO:0000259" key="5">
    <source>
        <dbReference type="Pfam" id="PF13193"/>
    </source>
</evidence>
<evidence type="ECO:0008006" key="8">
    <source>
        <dbReference type="Google" id="ProtNLM"/>
    </source>
</evidence>
<keyword evidence="7" id="KW-1185">Reference proteome</keyword>
<feature type="domain" description="AMP-dependent synthetase/ligase" evidence="4">
    <location>
        <begin position="40"/>
        <end position="394"/>
    </location>
</feature>
<dbReference type="PANTHER" id="PTHR24096:SF194">
    <property type="entry name" value="AMP-DEPENDENT SYNTHETASE_LIGASE DOMAIN-CONTAINING PROTEIN"/>
    <property type="match status" value="1"/>
</dbReference>
<dbReference type="Pfam" id="PF13193">
    <property type="entry name" value="AMP-binding_C"/>
    <property type="match status" value="1"/>
</dbReference>
<evidence type="ECO:0000256" key="3">
    <source>
        <dbReference type="SAM" id="Phobius"/>
    </source>
</evidence>
<dbReference type="GO" id="GO:0016405">
    <property type="term" value="F:CoA-ligase activity"/>
    <property type="evidence" value="ECO:0007669"/>
    <property type="project" value="TreeGrafter"/>
</dbReference>
<comment type="pathway">
    <text evidence="1">Siderophore biosynthesis.</text>
</comment>
<name>A0A2A9PCT4_OPHUN</name>
<dbReference type="InterPro" id="IPR045851">
    <property type="entry name" value="AMP-bd_C_sf"/>
</dbReference>
<sequence>MPFHSQYPALTLPQTNIIGYIFHENSSVSDEPLWIDSRQPENNLSARQGLQWAKRLGLGLERLGLQRGDVVLMCSPNHILIPAAFLGIAGAGFVFSGVNPAYTADEVTHQLSNSTAKVVLAHPSVLETVLEAARRVGMSSDRVFLFSDQVNQEHARVRDWTSMIASYEQADGWRWPHPQPQAIAAINYSSGTTGVSKGVCISHTNLIANVEQLKFVMSDIVARCREERWICFLPLFHAYGQVIAVFLAVRLGIPIYIMSRFDLEHLLDVISRRRITTMHLVPPVLVMLSKQLVASRHDLSSLKVVFCGAAPLSREVEQACEARLNVQVRQAWGMTEMTAGCTKVPAGTHDRAGSVGKLLPSCQAKFVDDEGREVGVGQPGELFVRGPNMCLGYWRNEQATRDLIDDQGWLRTGDIATCDDDGWFWIVDRKKELIKVNAFQVAPAELEAVLLENEHVADAAVVGFPLEEGVERPRAYVVMQEASRDTPTPQDIYSWVASRVSKHKRLDGGVVFVDEIPKLPSGKIKRKVMRDRAAGEAEELKRRADEGLKGLKANL</sequence>
<keyword evidence="3" id="KW-1133">Transmembrane helix</keyword>
<organism evidence="6 7">
    <name type="scientific">Ophiocordyceps unilateralis</name>
    <name type="common">Zombie-ant fungus</name>
    <name type="synonym">Torrubia unilateralis</name>
    <dbReference type="NCBI Taxonomy" id="268505"/>
    <lineage>
        <taxon>Eukaryota</taxon>
        <taxon>Fungi</taxon>
        <taxon>Dikarya</taxon>
        <taxon>Ascomycota</taxon>
        <taxon>Pezizomycotina</taxon>
        <taxon>Sordariomycetes</taxon>
        <taxon>Hypocreomycetidae</taxon>
        <taxon>Hypocreales</taxon>
        <taxon>Ophiocordycipitaceae</taxon>
        <taxon>Ophiocordyceps</taxon>
    </lineage>
</organism>
<dbReference type="Gene3D" id="3.30.300.30">
    <property type="match status" value="1"/>
</dbReference>
<dbReference type="SUPFAM" id="SSF56801">
    <property type="entry name" value="Acetyl-CoA synthetase-like"/>
    <property type="match status" value="1"/>
</dbReference>
<reference evidence="6 7" key="2">
    <citation type="journal article" date="2017" name="Sci. Rep.">
        <title>Ant-infecting Ophiocordyceps genomes reveal a high diversity of potential behavioral manipulation genes and a possible major role for enterotoxins.</title>
        <authorList>
            <person name="de Bekker C."/>
            <person name="Ohm R.A."/>
            <person name="Evans H.C."/>
            <person name="Brachmann A."/>
            <person name="Hughes D.P."/>
        </authorList>
    </citation>
    <scope>NUCLEOTIDE SEQUENCE [LARGE SCALE GENOMIC DNA]</scope>
    <source>
        <strain evidence="6 7">SC16a</strain>
    </source>
</reference>
<accession>A0A2A9PCT4</accession>
<dbReference type="InterPro" id="IPR042099">
    <property type="entry name" value="ANL_N_sf"/>
</dbReference>
<feature type="domain" description="AMP-binding enzyme C-terminal" evidence="5">
    <location>
        <begin position="445"/>
        <end position="523"/>
    </location>
</feature>
<proteinExistence type="inferred from homology"/>
<evidence type="ECO:0000259" key="4">
    <source>
        <dbReference type="Pfam" id="PF00501"/>
    </source>
</evidence>
<evidence type="ECO:0000313" key="6">
    <source>
        <dbReference type="EMBL" id="PFH58821.1"/>
    </source>
</evidence>
<dbReference type="OrthoDB" id="6509636at2759"/>
<protein>
    <recommendedName>
        <fullName evidence="8">AMP-dependent synthetase/ligase domain-containing protein</fullName>
    </recommendedName>
</protein>
<comment type="caution">
    <text evidence="6">The sequence shown here is derived from an EMBL/GenBank/DDBJ whole genome shotgun (WGS) entry which is preliminary data.</text>
</comment>
<evidence type="ECO:0000256" key="2">
    <source>
        <dbReference type="ARBA" id="ARBA00006432"/>
    </source>
</evidence>
<dbReference type="FunFam" id="3.40.50.12780:FF:000003">
    <property type="entry name" value="Long-chain-fatty-acid--CoA ligase FadD"/>
    <property type="match status" value="1"/>
</dbReference>
<dbReference type="Proteomes" id="UP000037136">
    <property type="component" value="Unassembled WGS sequence"/>
</dbReference>
<reference evidence="6 7" key="1">
    <citation type="journal article" date="2015" name="BMC Genomics">
        <title>Gene expression during zombie ant biting behavior reflects the complexity underlying fungal parasitic behavioral manipulation.</title>
        <authorList>
            <person name="de Bekker C."/>
            <person name="Ohm R.A."/>
            <person name="Loreto R.G."/>
            <person name="Sebastian A."/>
            <person name="Albert I."/>
            <person name="Merrow M."/>
            <person name="Brachmann A."/>
            <person name="Hughes D.P."/>
        </authorList>
    </citation>
    <scope>NUCLEOTIDE SEQUENCE [LARGE SCALE GENOMIC DNA]</scope>
    <source>
        <strain evidence="6 7">SC16a</strain>
    </source>
</reference>
<dbReference type="InterPro" id="IPR020845">
    <property type="entry name" value="AMP-binding_CS"/>
</dbReference>
<dbReference type="InterPro" id="IPR000873">
    <property type="entry name" value="AMP-dep_synth/lig_dom"/>
</dbReference>
<dbReference type="InterPro" id="IPR025110">
    <property type="entry name" value="AMP-bd_C"/>
</dbReference>
<dbReference type="PROSITE" id="PS00455">
    <property type="entry name" value="AMP_BINDING"/>
    <property type="match status" value="1"/>
</dbReference>
<comment type="similarity">
    <text evidence="2">Belongs to the ATP-dependent AMP-binding enzyme family.</text>
</comment>
<keyword evidence="3" id="KW-0812">Transmembrane</keyword>
<dbReference type="Gene3D" id="3.40.50.12780">
    <property type="entry name" value="N-terminal domain of ligase-like"/>
    <property type="match status" value="1"/>
</dbReference>
<dbReference type="STRING" id="268505.A0A2A9PCT4"/>
<dbReference type="Pfam" id="PF00501">
    <property type="entry name" value="AMP-binding"/>
    <property type="match status" value="1"/>
</dbReference>
<dbReference type="AlphaFoldDB" id="A0A2A9PCT4"/>
<feature type="transmembrane region" description="Helical" evidence="3">
    <location>
        <begin position="232"/>
        <end position="253"/>
    </location>
</feature>
<dbReference type="CDD" id="cd05911">
    <property type="entry name" value="Firefly_Luc_like"/>
    <property type="match status" value="1"/>
</dbReference>